<dbReference type="PIRSF" id="PIRSF028451">
    <property type="entry name" value="UCP028451"/>
    <property type="match status" value="1"/>
</dbReference>
<dbReference type="PANTHER" id="PTHR36452">
    <property type="entry name" value="CHROMOSOME 12, WHOLE GENOME SHOTGUN SEQUENCE"/>
    <property type="match status" value="1"/>
</dbReference>
<dbReference type="InterPro" id="IPR015996">
    <property type="entry name" value="UCP028451"/>
</dbReference>
<dbReference type="NCBIfam" id="TIGR02453">
    <property type="entry name" value="TIGR02453 family protein"/>
    <property type="match status" value="1"/>
</dbReference>
<dbReference type="InterPro" id="IPR012808">
    <property type="entry name" value="CHP02453"/>
</dbReference>
<reference evidence="1 2" key="1">
    <citation type="submission" date="2016-10" db="EMBL/GenBank/DDBJ databases">
        <authorList>
            <person name="de Groot N.N."/>
        </authorList>
    </citation>
    <scope>NUCLEOTIDE SEQUENCE [LARGE SCALE GENOMIC DNA]</scope>
    <source>
        <strain evidence="1 2">CGMCC 1.12333</strain>
    </source>
</reference>
<dbReference type="AlphaFoldDB" id="A0A1I7I0H2"/>
<evidence type="ECO:0000313" key="2">
    <source>
        <dbReference type="Proteomes" id="UP000199138"/>
    </source>
</evidence>
<dbReference type="RefSeq" id="WP_093025828.1">
    <property type="nucleotide sequence ID" value="NZ_FPBK01000012.1"/>
</dbReference>
<dbReference type="OrthoDB" id="9794241at2"/>
<dbReference type="STRING" id="1224947.SAMN05216480_11233"/>
<dbReference type="PANTHER" id="PTHR36452:SF1">
    <property type="entry name" value="DUF2461 DOMAIN-CONTAINING PROTEIN"/>
    <property type="match status" value="1"/>
</dbReference>
<protein>
    <submittedName>
        <fullName evidence="1">TIGR02453 family protein</fullName>
    </submittedName>
</protein>
<dbReference type="EMBL" id="FPBK01000012">
    <property type="protein sequence ID" value="SFU66449.1"/>
    <property type="molecule type" value="Genomic_DNA"/>
</dbReference>
<keyword evidence="2" id="KW-1185">Reference proteome</keyword>
<dbReference type="Pfam" id="PF09365">
    <property type="entry name" value="DUF2461"/>
    <property type="match status" value="1"/>
</dbReference>
<name>A0A1I7I0H2_9FLAO</name>
<proteinExistence type="predicted"/>
<organism evidence="1 2">
    <name type="scientific">Pustulibacterium marinum</name>
    <dbReference type="NCBI Taxonomy" id="1224947"/>
    <lineage>
        <taxon>Bacteria</taxon>
        <taxon>Pseudomonadati</taxon>
        <taxon>Bacteroidota</taxon>
        <taxon>Flavobacteriia</taxon>
        <taxon>Flavobacteriales</taxon>
        <taxon>Flavobacteriaceae</taxon>
        <taxon>Pustulibacterium</taxon>
    </lineage>
</organism>
<gene>
    <name evidence="1" type="ORF">SAMN05216480_11233</name>
</gene>
<dbReference type="Proteomes" id="UP000199138">
    <property type="component" value="Unassembled WGS sequence"/>
</dbReference>
<evidence type="ECO:0000313" key="1">
    <source>
        <dbReference type="EMBL" id="SFU66449.1"/>
    </source>
</evidence>
<accession>A0A1I7I0H2</accession>
<sequence length="223" mass="26462">MNRIPATLFEFLEGLKKNNNRDWFEDHKKEFKSLQQEMKQFNEAVFEDLKTHDDVDSYKMFRIYRDVRFSKNKTPYKTNFGCSFHRVKPALRGGYYLHLEPDASFLAIGFWAPEKDDLFRIRKEFEMDAEEFREIVDEKQFKITWGTLEGEELKTAPKGFDKEDPNIDLIRKKQYVFTKKFTNNEVLSEDFQQKIGESFTTARPFLDLMSDILTTDLNGASVL</sequence>